<reference evidence="4" key="1">
    <citation type="submission" date="2013-08" db="EMBL/GenBank/DDBJ databases">
        <authorList>
            <person name="Durkin A.S."/>
            <person name="Haft D.R."/>
            <person name="McCorrison J."/>
            <person name="Torralba M."/>
            <person name="Gillis M."/>
            <person name="Haft D.H."/>
            <person name="Methe B."/>
            <person name="Sutton G."/>
            <person name="Nelson K.E."/>
        </authorList>
    </citation>
    <scope>NUCLEOTIDE SEQUENCE [LARGE SCALE GENOMIC DNA]</scope>
    <source>
        <strain evidence="4">F0233</strain>
    </source>
</reference>
<comment type="similarity">
    <text evidence="2">Belongs to the LarC family.</text>
</comment>
<organism evidence="4 5">
    <name type="scientific">Propionibacterium acidifaciens F0233</name>
    <dbReference type="NCBI Taxonomy" id="553198"/>
    <lineage>
        <taxon>Bacteria</taxon>
        <taxon>Bacillati</taxon>
        <taxon>Actinomycetota</taxon>
        <taxon>Actinomycetes</taxon>
        <taxon>Propionibacteriales</taxon>
        <taxon>Propionibacteriaceae</taxon>
        <taxon>Propionibacterium</taxon>
    </lineage>
</organism>
<dbReference type="Gene3D" id="3.30.70.1380">
    <property type="entry name" value="Transcriptional regulatory protein pf0864 domain like"/>
    <property type="match status" value="1"/>
</dbReference>
<dbReference type="Gene3D" id="3.10.20.300">
    <property type="entry name" value="mk0293 like domain"/>
    <property type="match status" value="1"/>
</dbReference>
<name>U2S3D1_9ACTN</name>
<feature type="compositionally biased region" description="Basic and acidic residues" evidence="3">
    <location>
        <begin position="192"/>
        <end position="231"/>
    </location>
</feature>
<keyword evidence="5" id="KW-1185">Reference proteome</keyword>
<keyword evidence="2" id="KW-0456">Lyase</keyword>
<gene>
    <name evidence="2" type="primary">larC</name>
    <name evidence="4" type="ORF">HMPREF0682_2205</name>
</gene>
<comment type="catalytic activity">
    <reaction evidence="2">
        <text>Ni(II)-pyridinium-3,5-bisthiocarboxylate mononucleotide = pyridinium-3,5-bisthiocarboxylate mononucleotide + Ni(2+)</text>
        <dbReference type="Rhea" id="RHEA:54784"/>
        <dbReference type="ChEBI" id="CHEBI:49786"/>
        <dbReference type="ChEBI" id="CHEBI:137372"/>
        <dbReference type="ChEBI" id="CHEBI:137373"/>
        <dbReference type="EC" id="4.99.1.12"/>
    </reaction>
</comment>
<dbReference type="RefSeq" id="WP_021796882.1">
    <property type="nucleotide sequence ID" value="NZ_ACVN02000091.1"/>
</dbReference>
<keyword evidence="1 2" id="KW-0533">Nickel</keyword>
<evidence type="ECO:0000256" key="3">
    <source>
        <dbReference type="SAM" id="MobiDB-lite"/>
    </source>
</evidence>
<dbReference type="AlphaFoldDB" id="U2S3D1"/>
<dbReference type="GO" id="GO:0016151">
    <property type="term" value="F:nickel cation binding"/>
    <property type="evidence" value="ECO:0007669"/>
    <property type="project" value="UniProtKB-UniRule"/>
</dbReference>
<dbReference type="PANTHER" id="PTHR36566">
    <property type="entry name" value="NICKEL INSERTION PROTEIN-RELATED"/>
    <property type="match status" value="1"/>
</dbReference>
<dbReference type="GO" id="GO:0051604">
    <property type="term" value="P:protein maturation"/>
    <property type="evidence" value="ECO:0007669"/>
    <property type="project" value="UniProtKB-UniRule"/>
</dbReference>
<evidence type="ECO:0000313" key="5">
    <source>
        <dbReference type="Proteomes" id="UP000017052"/>
    </source>
</evidence>
<feature type="region of interest" description="Disordered" evidence="3">
    <location>
        <begin position="185"/>
        <end position="264"/>
    </location>
</feature>
<dbReference type="EC" id="4.99.1.12" evidence="2"/>
<evidence type="ECO:0000256" key="1">
    <source>
        <dbReference type="ARBA" id="ARBA00022596"/>
    </source>
</evidence>
<proteinExistence type="inferred from homology"/>
<sequence length="475" mass="49333">MTTLWLDASAGMAGDMMMGALVDAGAELAALQAAVEAVVPGSVRLTAAPTVRGGIRAVKAEVEVLVDDPPRRTWTSIRAALQEAALAPDTRRRALAVFEAIARAEGRVHGVDPERIHFHEVGALDSIADVVACCEGLRLLGVDRVVATPVAVGAGSVRAAHGLMPVPVPAVAQLALGWPTAAGVVPAGHHGQHQDHPAPGHGHPAHDHGHPGPAHAHYEQGDDHPGHDEHAHAHRHHHGGGHAAEHAAGHHEQGGAEGPLPGELCTPTGMALVAVLAERPGPQPAMTTRAVGVGAGSRDTPGRPNVVRVLVGDEDARPAGSDGVCELAATVDDLDPRVWPEVLAALLDEGAFDVWAEPALMKKGRPAHVLHVLCAPGRADALSTRIMALTSTFGVRRYSGVVRDVLARDWRTVAVDGHAVWVKIGHRDGTIVRAQPEFDDVRALAAGLNRPVVDVLAAARAAAEEAGLRPGERLG</sequence>
<dbReference type="GeneID" id="95359680"/>
<feature type="compositionally biased region" description="Basic and acidic residues" evidence="3">
    <location>
        <begin position="243"/>
        <end position="254"/>
    </location>
</feature>
<dbReference type="GO" id="GO:0016829">
    <property type="term" value="F:lyase activity"/>
    <property type="evidence" value="ECO:0007669"/>
    <property type="project" value="UniProtKB-UniRule"/>
</dbReference>
<evidence type="ECO:0000256" key="2">
    <source>
        <dbReference type="HAMAP-Rule" id="MF_01074"/>
    </source>
</evidence>
<dbReference type="HAMAP" id="MF_01074">
    <property type="entry name" value="LarC"/>
    <property type="match status" value="1"/>
</dbReference>
<comment type="function">
    <text evidence="2">Involved in the biosynthesis of a nickel-pincer cofactor ((SCS)Ni(II) pincer complex). Binds Ni(2+), and functions in nickel delivery to pyridinium-3,5-bisthiocarboxylic acid mononucleotide (P2TMN), to form the mature cofactor. Is thus probably required for the activation of nickel-pincer cofactor-dependent enzymes.</text>
</comment>
<dbReference type="InterPro" id="IPR002822">
    <property type="entry name" value="Ni_insertion"/>
</dbReference>
<protein>
    <recommendedName>
        <fullName evidence="2">Pyridinium-3,5-bisthiocarboxylic acid mononucleotide nickel insertion protein</fullName>
        <shortName evidence="2">P2TMN nickel insertion protein</shortName>
        <ecNumber evidence="2">4.99.1.12</ecNumber>
    </recommendedName>
    <alternativeName>
        <fullName evidence="2">Nickel-pincer cofactor biosynthesis protein LarC</fullName>
    </alternativeName>
</protein>
<dbReference type="PANTHER" id="PTHR36566:SF1">
    <property type="entry name" value="PYRIDINIUM-3,5-BISTHIOCARBOXYLIC ACID MONONUCLEOTIDE NICKEL INSERTION PROTEIN"/>
    <property type="match status" value="1"/>
</dbReference>
<dbReference type="OrthoDB" id="9765625at2"/>
<evidence type="ECO:0000313" key="4">
    <source>
        <dbReference type="EMBL" id="ERK60233.1"/>
    </source>
</evidence>
<dbReference type="Proteomes" id="UP000017052">
    <property type="component" value="Unassembled WGS sequence"/>
</dbReference>
<accession>U2S3D1</accession>
<dbReference type="Pfam" id="PF01969">
    <property type="entry name" value="Ni_insertion"/>
    <property type="match status" value="2"/>
</dbReference>
<comment type="caution">
    <text evidence="4">The sequence shown here is derived from an EMBL/GenBank/DDBJ whole genome shotgun (WGS) entry which is preliminary data.</text>
</comment>
<dbReference type="EMBL" id="ACVN02000091">
    <property type="protein sequence ID" value="ERK60233.1"/>
    <property type="molecule type" value="Genomic_DNA"/>
</dbReference>